<protein>
    <submittedName>
        <fullName evidence="2">Uncharacterized protein</fullName>
    </submittedName>
</protein>
<feature type="transmembrane region" description="Helical" evidence="1">
    <location>
        <begin position="6"/>
        <end position="30"/>
    </location>
</feature>
<evidence type="ECO:0000256" key="1">
    <source>
        <dbReference type="SAM" id="Phobius"/>
    </source>
</evidence>
<gene>
    <name evidence="2" type="ORF">CAP_3232</name>
</gene>
<keyword evidence="3" id="KW-1185">Reference proteome</keyword>
<dbReference type="RefSeq" id="WP_044241725.1">
    <property type="nucleotide sequence ID" value="NZ_ASRX01000023.1"/>
</dbReference>
<sequence length="160" mass="17428">MSEKLAVGMSVAIPAIVILIVAGCIFWFLIKPSWDMRRLQARADAGDPQAQAQLARANSMLDAMRRATGAEDPERARLLQSGRAARAVIVDVRPLGIQVKAGPLPMQLMEVELDVEGGTRVTVRDPVNQANLGRLLKGATVPVRVDPMDPKRLVVLWDTL</sequence>
<accession>A0A017T8D9</accession>
<dbReference type="STRING" id="1192034.CAP_3232"/>
<comment type="caution">
    <text evidence="2">The sequence shown here is derived from an EMBL/GenBank/DDBJ whole genome shotgun (WGS) entry which is preliminary data.</text>
</comment>
<keyword evidence="1" id="KW-0812">Transmembrane</keyword>
<name>A0A017T8D9_9BACT</name>
<proteinExistence type="predicted"/>
<dbReference type="PROSITE" id="PS51257">
    <property type="entry name" value="PROKAR_LIPOPROTEIN"/>
    <property type="match status" value="1"/>
</dbReference>
<dbReference type="EMBL" id="ASRX01000023">
    <property type="protein sequence ID" value="EYF05504.1"/>
    <property type="molecule type" value="Genomic_DNA"/>
</dbReference>
<dbReference type="OrthoDB" id="4424419at2"/>
<dbReference type="Proteomes" id="UP000019678">
    <property type="component" value="Unassembled WGS sequence"/>
</dbReference>
<keyword evidence="1" id="KW-0472">Membrane</keyword>
<keyword evidence="1" id="KW-1133">Transmembrane helix</keyword>
<evidence type="ECO:0000313" key="3">
    <source>
        <dbReference type="Proteomes" id="UP000019678"/>
    </source>
</evidence>
<dbReference type="AlphaFoldDB" id="A0A017T8D9"/>
<evidence type="ECO:0000313" key="2">
    <source>
        <dbReference type="EMBL" id="EYF05504.1"/>
    </source>
</evidence>
<organism evidence="2 3">
    <name type="scientific">Chondromyces apiculatus DSM 436</name>
    <dbReference type="NCBI Taxonomy" id="1192034"/>
    <lineage>
        <taxon>Bacteria</taxon>
        <taxon>Pseudomonadati</taxon>
        <taxon>Myxococcota</taxon>
        <taxon>Polyangia</taxon>
        <taxon>Polyangiales</taxon>
        <taxon>Polyangiaceae</taxon>
        <taxon>Chondromyces</taxon>
    </lineage>
</organism>
<reference evidence="2 3" key="1">
    <citation type="submission" date="2013-05" db="EMBL/GenBank/DDBJ databases">
        <title>Genome assembly of Chondromyces apiculatus DSM 436.</title>
        <authorList>
            <person name="Sharma G."/>
            <person name="Khatri I."/>
            <person name="Kaur C."/>
            <person name="Mayilraj S."/>
            <person name="Subramanian S."/>
        </authorList>
    </citation>
    <scope>NUCLEOTIDE SEQUENCE [LARGE SCALE GENOMIC DNA]</scope>
    <source>
        <strain evidence="2 3">DSM 436</strain>
    </source>
</reference>